<dbReference type="NCBIfam" id="TIGR02227">
    <property type="entry name" value="sigpep_I_bact"/>
    <property type="match status" value="1"/>
</dbReference>
<dbReference type="GO" id="GO:0006465">
    <property type="term" value="P:signal peptide processing"/>
    <property type="evidence" value="ECO:0007669"/>
    <property type="project" value="InterPro"/>
</dbReference>
<keyword evidence="3" id="KW-0378">Hydrolase</keyword>
<feature type="domain" description="Peptidase S26" evidence="4">
    <location>
        <begin position="12"/>
        <end position="215"/>
    </location>
</feature>
<dbReference type="GO" id="GO:0009003">
    <property type="term" value="F:signal peptidase activity"/>
    <property type="evidence" value="ECO:0007669"/>
    <property type="project" value="UniProtKB-EC"/>
</dbReference>
<dbReference type="Pfam" id="PF10502">
    <property type="entry name" value="Peptidase_S26"/>
    <property type="match status" value="1"/>
</dbReference>
<evidence type="ECO:0000256" key="3">
    <source>
        <dbReference type="RuleBase" id="RU362042"/>
    </source>
</evidence>
<accession>A0A0C1FSE3</accession>
<dbReference type="CDD" id="cd06530">
    <property type="entry name" value="S26_SPase_I"/>
    <property type="match status" value="1"/>
</dbReference>
<dbReference type="Proteomes" id="UP000031246">
    <property type="component" value="Unassembled WGS sequence"/>
</dbReference>
<dbReference type="PANTHER" id="PTHR43390:SF1">
    <property type="entry name" value="CHLOROPLAST PROCESSING PEPTIDASE"/>
    <property type="match status" value="1"/>
</dbReference>
<keyword evidence="6" id="KW-1185">Reference proteome</keyword>
<organism evidence="5 6">
    <name type="scientific">Pedobacter kyungheensis</name>
    <dbReference type="NCBI Taxonomy" id="1069985"/>
    <lineage>
        <taxon>Bacteria</taxon>
        <taxon>Pseudomonadati</taxon>
        <taxon>Bacteroidota</taxon>
        <taxon>Sphingobacteriia</taxon>
        <taxon>Sphingobacteriales</taxon>
        <taxon>Sphingobacteriaceae</taxon>
        <taxon>Pedobacter</taxon>
    </lineage>
</organism>
<keyword evidence="3" id="KW-0645">Protease</keyword>
<sequence>MKKVIFICAGFFILLVCVWIGIRSFGVFNTYKNVSSANEPNIAVGQLVMASNLKEAKKDDHIVANVNGERCIYRLCAFPGDRVEIKKGEIYLNGKIMPQNYDTKHSYNFSNKMYDDLISSGKIRAGENLYKIGDEVYCELVDAEAKKANIYQNRTVAIPAHRDEGIENQWKNRWNADNFGPVIVPKDSFFVLGDNRNNARDSRYIGFIKKSDLLAVVL</sequence>
<protein>
    <recommendedName>
        <fullName evidence="2 3">Signal peptidase I</fullName>
        <ecNumber evidence="3">3.4.21.89</ecNumber>
    </recommendedName>
</protein>
<dbReference type="SUPFAM" id="SSF51306">
    <property type="entry name" value="LexA/Signal peptidase"/>
    <property type="match status" value="1"/>
</dbReference>
<gene>
    <name evidence="5" type="ORF">OC25_24460</name>
</gene>
<evidence type="ECO:0000313" key="6">
    <source>
        <dbReference type="Proteomes" id="UP000031246"/>
    </source>
</evidence>
<dbReference type="InterPro" id="IPR000223">
    <property type="entry name" value="Pept_S26A_signal_pept_1"/>
</dbReference>
<evidence type="ECO:0000313" key="5">
    <source>
        <dbReference type="EMBL" id="KIA90834.1"/>
    </source>
</evidence>
<comment type="similarity">
    <text evidence="1 3">Belongs to the peptidase S26 family.</text>
</comment>
<dbReference type="AlphaFoldDB" id="A0A0C1FSE3"/>
<comment type="catalytic activity">
    <reaction evidence="3">
        <text>Cleavage of hydrophobic, N-terminal signal or leader sequences from secreted and periplasmic proteins.</text>
        <dbReference type="EC" id="3.4.21.89"/>
    </reaction>
</comment>
<dbReference type="OrthoDB" id="9802919at2"/>
<dbReference type="InterPro" id="IPR036286">
    <property type="entry name" value="LexA/Signal_pep-like_sf"/>
</dbReference>
<evidence type="ECO:0000259" key="4">
    <source>
        <dbReference type="Pfam" id="PF10502"/>
    </source>
</evidence>
<dbReference type="GO" id="GO:0016020">
    <property type="term" value="C:membrane"/>
    <property type="evidence" value="ECO:0007669"/>
    <property type="project" value="UniProtKB-SubCell"/>
</dbReference>
<evidence type="ECO:0000256" key="1">
    <source>
        <dbReference type="ARBA" id="ARBA00009370"/>
    </source>
</evidence>
<proteinExistence type="inferred from homology"/>
<comment type="subcellular location">
    <subcellularLocation>
        <location evidence="3">Membrane</location>
        <topology evidence="3">Single-pass type II membrane protein</topology>
    </subcellularLocation>
</comment>
<dbReference type="GO" id="GO:0004252">
    <property type="term" value="F:serine-type endopeptidase activity"/>
    <property type="evidence" value="ECO:0007669"/>
    <property type="project" value="InterPro"/>
</dbReference>
<name>A0A0C1FSE3_9SPHI</name>
<dbReference type="InterPro" id="IPR019533">
    <property type="entry name" value="Peptidase_S26"/>
</dbReference>
<dbReference type="EMBL" id="JSYN01000039">
    <property type="protein sequence ID" value="KIA90834.1"/>
    <property type="molecule type" value="Genomic_DNA"/>
</dbReference>
<dbReference type="PRINTS" id="PR00727">
    <property type="entry name" value="LEADERPTASE"/>
</dbReference>
<dbReference type="RefSeq" id="WP_039482269.1">
    <property type="nucleotide sequence ID" value="NZ_JSYN01000039.1"/>
</dbReference>
<comment type="caution">
    <text evidence="5">The sequence shown here is derived from an EMBL/GenBank/DDBJ whole genome shotgun (WGS) entry which is preliminary data.</text>
</comment>
<evidence type="ECO:0000256" key="2">
    <source>
        <dbReference type="ARBA" id="ARBA00019232"/>
    </source>
</evidence>
<reference evidence="5 6" key="1">
    <citation type="submission" date="2014-10" db="EMBL/GenBank/DDBJ databases">
        <title>Pedobacter Kyungheensis.</title>
        <authorList>
            <person name="Anderson B.M."/>
            <person name="Newman J.D."/>
        </authorList>
    </citation>
    <scope>NUCLEOTIDE SEQUENCE [LARGE SCALE GENOMIC DNA]</scope>
    <source>
        <strain evidence="5 6">KACC 16221</strain>
    </source>
</reference>
<dbReference type="PANTHER" id="PTHR43390">
    <property type="entry name" value="SIGNAL PEPTIDASE I"/>
    <property type="match status" value="1"/>
</dbReference>
<dbReference type="Gene3D" id="2.10.109.10">
    <property type="entry name" value="Umud Fragment, subunit A"/>
    <property type="match status" value="1"/>
</dbReference>
<dbReference type="EC" id="3.4.21.89" evidence="3"/>